<comment type="similarity">
    <text evidence="1">Belongs to the ribosome association toxin RatA family.</text>
</comment>
<proteinExistence type="inferred from homology"/>
<sequence>MRELYFRQTLPISLDEAWAFFSNPDNLKEITPSYMGFKVLSKHQGSKMYPGQIINYTVSPVLGIPLKWCTEITHVSDRHYFVDEQRFGPYSFWHHQHRFTEMPGGVLMEDILHYKVPLGPLGHLVDRLMVGQQVQAIFDYRKKVLEQRFGTI</sequence>
<dbReference type="InterPro" id="IPR023393">
    <property type="entry name" value="START-like_dom_sf"/>
</dbReference>
<dbReference type="Proteomes" id="UP000245880">
    <property type="component" value="Unassembled WGS sequence"/>
</dbReference>
<dbReference type="SUPFAM" id="SSF55961">
    <property type="entry name" value="Bet v1-like"/>
    <property type="match status" value="1"/>
</dbReference>
<dbReference type="EMBL" id="QGDT01000003">
    <property type="protein sequence ID" value="PWJ58979.1"/>
    <property type="molecule type" value="Genomic_DNA"/>
</dbReference>
<dbReference type="AlphaFoldDB" id="A0A316ANT1"/>
<dbReference type="CDD" id="cd07820">
    <property type="entry name" value="SRPBCC_3"/>
    <property type="match status" value="1"/>
</dbReference>
<evidence type="ECO:0000313" key="4">
    <source>
        <dbReference type="Proteomes" id="UP000245880"/>
    </source>
</evidence>
<dbReference type="RefSeq" id="WP_109673892.1">
    <property type="nucleotide sequence ID" value="NZ_QGDT01000003.1"/>
</dbReference>
<dbReference type="InterPro" id="IPR005031">
    <property type="entry name" value="COQ10_START"/>
</dbReference>
<accession>A0A316ANT1</accession>
<evidence type="ECO:0000313" key="3">
    <source>
        <dbReference type="EMBL" id="PWJ58979.1"/>
    </source>
</evidence>
<evidence type="ECO:0000256" key="1">
    <source>
        <dbReference type="ARBA" id="ARBA00008918"/>
    </source>
</evidence>
<dbReference type="OrthoDB" id="9793552at2"/>
<feature type="domain" description="Coenzyme Q-binding protein COQ10 START" evidence="2">
    <location>
        <begin position="11"/>
        <end position="137"/>
    </location>
</feature>
<name>A0A316ANT1_9BACT</name>
<dbReference type="Gene3D" id="3.30.530.20">
    <property type="match status" value="1"/>
</dbReference>
<comment type="caution">
    <text evidence="3">The sequence shown here is derived from an EMBL/GenBank/DDBJ whole genome shotgun (WGS) entry which is preliminary data.</text>
</comment>
<organism evidence="3 4">
    <name type="scientific">Dyadobacter jejuensis</name>
    <dbReference type="NCBI Taxonomy" id="1082580"/>
    <lineage>
        <taxon>Bacteria</taxon>
        <taxon>Pseudomonadati</taxon>
        <taxon>Bacteroidota</taxon>
        <taxon>Cytophagia</taxon>
        <taxon>Cytophagales</taxon>
        <taxon>Spirosomataceae</taxon>
        <taxon>Dyadobacter</taxon>
    </lineage>
</organism>
<evidence type="ECO:0000259" key="2">
    <source>
        <dbReference type="Pfam" id="PF03364"/>
    </source>
</evidence>
<reference evidence="3 4" key="1">
    <citation type="submission" date="2018-03" db="EMBL/GenBank/DDBJ databases">
        <title>Genomic Encyclopedia of Archaeal and Bacterial Type Strains, Phase II (KMG-II): from individual species to whole genera.</title>
        <authorList>
            <person name="Goeker M."/>
        </authorList>
    </citation>
    <scope>NUCLEOTIDE SEQUENCE [LARGE SCALE GENOMIC DNA]</scope>
    <source>
        <strain evidence="3 4">DSM 100346</strain>
    </source>
</reference>
<dbReference type="Pfam" id="PF03364">
    <property type="entry name" value="Polyketide_cyc"/>
    <property type="match status" value="1"/>
</dbReference>
<keyword evidence="4" id="KW-1185">Reference proteome</keyword>
<protein>
    <submittedName>
        <fullName evidence="3">Ligand-binding SRPBCC domain-containing protein</fullName>
    </submittedName>
</protein>
<gene>
    <name evidence="3" type="ORF">CLV98_103352</name>
</gene>